<proteinExistence type="predicted"/>
<accession>A0AAW7Y004</accession>
<evidence type="ECO:0000313" key="1">
    <source>
        <dbReference type="EMBL" id="MDO6541552.1"/>
    </source>
</evidence>
<organism evidence="1 2">
    <name type="scientific">Photobacterium sanguinicancri</name>
    <dbReference type="NCBI Taxonomy" id="875932"/>
    <lineage>
        <taxon>Bacteria</taxon>
        <taxon>Pseudomonadati</taxon>
        <taxon>Pseudomonadota</taxon>
        <taxon>Gammaproteobacteria</taxon>
        <taxon>Vibrionales</taxon>
        <taxon>Vibrionaceae</taxon>
        <taxon>Photobacterium</taxon>
    </lineage>
</organism>
<reference evidence="1" key="1">
    <citation type="submission" date="2023-07" db="EMBL/GenBank/DDBJ databases">
        <title>Genome content predicts the carbon catabolic preferences of heterotrophic bacteria.</title>
        <authorList>
            <person name="Gralka M."/>
        </authorList>
    </citation>
    <scope>NUCLEOTIDE SEQUENCE</scope>
    <source>
        <strain evidence="1">G2M05</strain>
    </source>
</reference>
<evidence type="ECO:0000313" key="2">
    <source>
        <dbReference type="Proteomes" id="UP001170624"/>
    </source>
</evidence>
<dbReference type="RefSeq" id="WP_303498309.1">
    <property type="nucleotide sequence ID" value="NZ_JAUOPU010000002.1"/>
</dbReference>
<protein>
    <submittedName>
        <fullName evidence="1">Uncharacterized protein</fullName>
    </submittedName>
</protein>
<dbReference type="EMBL" id="JAUOPU010000002">
    <property type="protein sequence ID" value="MDO6541552.1"/>
    <property type="molecule type" value="Genomic_DNA"/>
</dbReference>
<dbReference type="Proteomes" id="UP001170624">
    <property type="component" value="Unassembled WGS sequence"/>
</dbReference>
<sequence length="46" mass="5206">MFTNYDTREQIGYNFNDTLAFTETMCADTVKQASEGLNTVTFGKCQ</sequence>
<dbReference type="AlphaFoldDB" id="A0AAW7Y004"/>
<comment type="caution">
    <text evidence="1">The sequence shown here is derived from an EMBL/GenBank/DDBJ whole genome shotgun (WGS) entry which is preliminary data.</text>
</comment>
<gene>
    <name evidence="1" type="ORF">Q4568_03355</name>
</gene>
<name>A0AAW7Y004_9GAMM</name>